<accession>A0A940DQC6</accession>
<feature type="transmembrane region" description="Helical" evidence="1">
    <location>
        <begin position="20"/>
        <end position="41"/>
    </location>
</feature>
<keyword evidence="1" id="KW-0812">Transmembrane</keyword>
<evidence type="ECO:0000313" key="2">
    <source>
        <dbReference type="EMBL" id="MBO8453692.1"/>
    </source>
</evidence>
<sequence length="81" mass="9287">MSKEKKVRNTGKRDRARFSWMQAALLIIAMLAIGVATIYTSRIIDGNGDHFDWFMAVVLVIIAVSNMVQFFQTRKRDSGRH</sequence>
<organism evidence="2 3">
    <name type="scientific">Candidatus Cryptobacteroides gallistercoris</name>
    <dbReference type="NCBI Taxonomy" id="2840765"/>
    <lineage>
        <taxon>Bacteria</taxon>
        <taxon>Pseudomonadati</taxon>
        <taxon>Bacteroidota</taxon>
        <taxon>Bacteroidia</taxon>
        <taxon>Bacteroidales</taxon>
        <taxon>Candidatus Cryptobacteroides</taxon>
    </lineage>
</organism>
<name>A0A940DQC6_9BACT</name>
<evidence type="ECO:0000256" key="1">
    <source>
        <dbReference type="SAM" id="Phobius"/>
    </source>
</evidence>
<dbReference type="Proteomes" id="UP000771749">
    <property type="component" value="Unassembled WGS sequence"/>
</dbReference>
<dbReference type="EMBL" id="JADIMJ010000047">
    <property type="protein sequence ID" value="MBO8453692.1"/>
    <property type="molecule type" value="Genomic_DNA"/>
</dbReference>
<dbReference type="AlphaFoldDB" id="A0A940DQC6"/>
<protein>
    <submittedName>
        <fullName evidence="2">Uncharacterized protein</fullName>
    </submittedName>
</protein>
<reference evidence="2" key="2">
    <citation type="journal article" date="2021" name="PeerJ">
        <title>Extensive microbial diversity within the chicken gut microbiome revealed by metagenomics and culture.</title>
        <authorList>
            <person name="Gilroy R."/>
            <person name="Ravi A."/>
            <person name="Getino M."/>
            <person name="Pursley I."/>
            <person name="Horton D.L."/>
            <person name="Alikhan N.F."/>
            <person name="Baker D."/>
            <person name="Gharbi K."/>
            <person name="Hall N."/>
            <person name="Watson M."/>
            <person name="Adriaenssens E.M."/>
            <person name="Foster-Nyarko E."/>
            <person name="Jarju S."/>
            <person name="Secka A."/>
            <person name="Antonio M."/>
            <person name="Oren A."/>
            <person name="Chaudhuri R.R."/>
            <person name="La Ragione R."/>
            <person name="Hildebrand F."/>
            <person name="Pallen M.J."/>
        </authorList>
    </citation>
    <scope>NUCLEOTIDE SEQUENCE</scope>
    <source>
        <strain evidence="2">F1-3629</strain>
    </source>
</reference>
<comment type="caution">
    <text evidence="2">The sequence shown here is derived from an EMBL/GenBank/DDBJ whole genome shotgun (WGS) entry which is preliminary data.</text>
</comment>
<proteinExistence type="predicted"/>
<gene>
    <name evidence="2" type="ORF">IAC07_03080</name>
</gene>
<keyword evidence="1" id="KW-1133">Transmembrane helix</keyword>
<keyword evidence="1" id="KW-0472">Membrane</keyword>
<feature type="transmembrane region" description="Helical" evidence="1">
    <location>
        <begin position="53"/>
        <end position="71"/>
    </location>
</feature>
<evidence type="ECO:0000313" key="3">
    <source>
        <dbReference type="Proteomes" id="UP000771749"/>
    </source>
</evidence>
<reference evidence="2" key="1">
    <citation type="submission" date="2020-10" db="EMBL/GenBank/DDBJ databases">
        <authorList>
            <person name="Gilroy R."/>
        </authorList>
    </citation>
    <scope>NUCLEOTIDE SEQUENCE</scope>
    <source>
        <strain evidence="2">F1-3629</strain>
    </source>
</reference>